<name>A0ABR2W3Q3_9FUNG</name>
<dbReference type="Pfam" id="PF12416">
    <property type="entry name" value="DUF3668"/>
    <property type="match status" value="1"/>
</dbReference>
<dbReference type="SUPFAM" id="SSF49562">
    <property type="entry name" value="C2 domain (Calcium/lipid-binding domain, CaLB)"/>
    <property type="match status" value="1"/>
</dbReference>
<keyword evidence="4" id="KW-1185">Reference proteome</keyword>
<evidence type="ECO:0000313" key="4">
    <source>
        <dbReference type="Proteomes" id="UP001479436"/>
    </source>
</evidence>
<comment type="caution">
    <text evidence="3">The sequence shown here is derived from an EMBL/GenBank/DDBJ whole genome shotgun (WGS) entry which is preliminary data.</text>
</comment>
<feature type="compositionally biased region" description="Basic and acidic residues" evidence="1">
    <location>
        <begin position="563"/>
        <end position="577"/>
    </location>
</feature>
<organism evidence="3 4">
    <name type="scientific">Basidiobolus ranarum</name>
    <dbReference type="NCBI Taxonomy" id="34480"/>
    <lineage>
        <taxon>Eukaryota</taxon>
        <taxon>Fungi</taxon>
        <taxon>Fungi incertae sedis</taxon>
        <taxon>Zoopagomycota</taxon>
        <taxon>Entomophthoromycotina</taxon>
        <taxon>Basidiobolomycetes</taxon>
        <taxon>Basidiobolales</taxon>
        <taxon>Basidiobolaceae</taxon>
        <taxon>Basidiobolus</taxon>
    </lineage>
</organism>
<dbReference type="PANTHER" id="PTHR21574">
    <property type="entry name" value="CENTROSOMAL PROTEIN OF 120 KDA"/>
    <property type="match status" value="1"/>
</dbReference>
<accession>A0ABR2W3Q3</accession>
<feature type="compositionally biased region" description="Basic and acidic residues" evidence="1">
    <location>
        <begin position="594"/>
        <end position="615"/>
    </location>
</feature>
<feature type="region of interest" description="Disordered" evidence="1">
    <location>
        <begin position="750"/>
        <end position="784"/>
    </location>
</feature>
<evidence type="ECO:0000259" key="2">
    <source>
        <dbReference type="PROSITE" id="PS50004"/>
    </source>
</evidence>
<dbReference type="InterPro" id="IPR000008">
    <property type="entry name" value="C2_dom"/>
</dbReference>
<feature type="compositionally biased region" description="Pro residues" evidence="1">
    <location>
        <begin position="771"/>
        <end position="784"/>
    </location>
</feature>
<evidence type="ECO:0000256" key="1">
    <source>
        <dbReference type="SAM" id="MobiDB-lite"/>
    </source>
</evidence>
<feature type="domain" description="C2" evidence="2">
    <location>
        <begin position="1"/>
        <end position="110"/>
    </location>
</feature>
<dbReference type="PROSITE" id="PS50004">
    <property type="entry name" value="C2"/>
    <property type="match status" value="1"/>
</dbReference>
<dbReference type="EMBL" id="JASJQH010007062">
    <property type="protein sequence ID" value="KAK9719098.1"/>
    <property type="molecule type" value="Genomic_DNA"/>
</dbReference>
<dbReference type="PANTHER" id="PTHR21574:SF0">
    <property type="entry name" value="CENTROSOMAL PROTEIN OF 120 KDA"/>
    <property type="match status" value="1"/>
</dbReference>
<dbReference type="Proteomes" id="UP001479436">
    <property type="component" value="Unassembled WGS sequence"/>
</dbReference>
<dbReference type="InterPro" id="IPR039893">
    <property type="entry name" value="CEP120-like"/>
</dbReference>
<evidence type="ECO:0000313" key="3">
    <source>
        <dbReference type="EMBL" id="KAK9719098.1"/>
    </source>
</evidence>
<gene>
    <name evidence="3" type="ORF">K7432_005020</name>
</gene>
<proteinExistence type="predicted"/>
<reference evidence="3 4" key="1">
    <citation type="submission" date="2023-04" db="EMBL/GenBank/DDBJ databases">
        <title>Genome of Basidiobolus ranarum AG-B5.</title>
        <authorList>
            <person name="Stajich J.E."/>
            <person name="Carter-House D."/>
            <person name="Gryganskyi A."/>
        </authorList>
    </citation>
    <scope>NUCLEOTIDE SEQUENCE [LARGE SCALE GENOMIC DNA]</scope>
    <source>
        <strain evidence="3 4">AG-B5</strain>
    </source>
</reference>
<dbReference type="Gene3D" id="2.60.40.150">
    <property type="entry name" value="C2 domain"/>
    <property type="match status" value="1"/>
</dbReference>
<dbReference type="InterPro" id="IPR035892">
    <property type="entry name" value="C2_domain_sf"/>
</dbReference>
<protein>
    <recommendedName>
        <fullName evidence="2">C2 domain-containing protein</fullName>
    </recommendedName>
</protein>
<dbReference type="InterPro" id="IPR022136">
    <property type="entry name" value="DUF3668"/>
</dbReference>
<feature type="region of interest" description="Disordered" evidence="1">
    <location>
        <begin position="544"/>
        <end position="615"/>
    </location>
</feature>
<sequence>MVLCTVLATILEGRQFLRKRGTYIFVEGKFYNELLSTERIEQTSRPLWDTELEWTLEHKTLHLLRTQKATVKLTCFSFSKEKNSVEEIGFIVLDLRQVQSPTSEPKPKWFSLVNVKKGQGQNGIRPELRILFQAGPKQEFSKAKIPTLPSAPMPTPERRPIETPISERIASKLLNINHYLAPANTVKPSSKITHEALAGDRFYRIGDGTVEYIFYFGITLWQNLFTRYRVSSASRFYFQFKLFDRDIITEKFSPSTDSSSWSPTRIFVNLRSSLHEIQEYFANCPLVAIYLYQESDARIMGCARVSISDLFQVASGEPHFFEGLYGIETVSGADRLDEPDEPYIGCSLSLIEKDILHPFVVNGGQPLDHYLITIHLVSISSNNTHLENAYLEYNYDWLNTKKTVYTEPSIEIPPNTEVFLPNSFYTMEFFSFPNRLLEKLLSTPLYIKLLGKYQESEEIRSLGIGIVDFNPLLQERNASLNTEARFSDSFNFTVPVIQQSTKSSVASLRVLLSISDVGFITNLSTPIGFTIPHREDMHLERVVPSRNDGQLDPLVISSQHSPSRRDEQTDIVHENLHRIPKPPLQSKGTTPDSHLAKDWNVEGERGHHPAVDPTKDSQMNALKEEIGNLKRHLQKSEKHIRELEQQCSKYSGMVKENQVHLEVSKQHSSQLQKEIEKLKHDRNHIQQQYERCKLEKRNYRNEWINATLEIAKWKLQNQLTSKETQWNFMNEEKEIRRAERKLLKHLKTELKSLKAKKSKPLASSNDVDPNIPFPNVQPPSPNSP</sequence>